<dbReference type="Proteomes" id="UP000008177">
    <property type="component" value="Unplaced contigs"/>
</dbReference>
<reference evidence="2" key="1">
    <citation type="journal article" date="2011" name="PLoS Genet.">
        <title>Genomic analysis of the necrotrophic fungal pathogens Sclerotinia sclerotiorum and Botrytis cinerea.</title>
        <authorList>
            <person name="Amselem J."/>
            <person name="Cuomo C.A."/>
            <person name="van Kan J.A."/>
            <person name="Viaud M."/>
            <person name="Benito E.P."/>
            <person name="Couloux A."/>
            <person name="Coutinho P.M."/>
            <person name="de Vries R.P."/>
            <person name="Dyer P.S."/>
            <person name="Fillinger S."/>
            <person name="Fournier E."/>
            <person name="Gout L."/>
            <person name="Hahn M."/>
            <person name="Kohn L."/>
            <person name="Lapalu N."/>
            <person name="Plummer K.M."/>
            <person name="Pradier J.M."/>
            <person name="Quevillon E."/>
            <person name="Sharon A."/>
            <person name="Simon A."/>
            <person name="ten Have A."/>
            <person name="Tudzynski B."/>
            <person name="Tudzynski P."/>
            <person name="Wincker P."/>
            <person name="Andrew M."/>
            <person name="Anthouard V."/>
            <person name="Beever R.E."/>
            <person name="Beffa R."/>
            <person name="Benoit I."/>
            <person name="Bouzid O."/>
            <person name="Brault B."/>
            <person name="Chen Z."/>
            <person name="Choquer M."/>
            <person name="Collemare J."/>
            <person name="Cotton P."/>
            <person name="Danchin E.G."/>
            <person name="Da Silva C."/>
            <person name="Gautier A."/>
            <person name="Giraud C."/>
            <person name="Giraud T."/>
            <person name="Gonzalez C."/>
            <person name="Grossetete S."/>
            <person name="Guldener U."/>
            <person name="Henrissat B."/>
            <person name="Howlett B.J."/>
            <person name="Kodira C."/>
            <person name="Kretschmer M."/>
            <person name="Lappartient A."/>
            <person name="Leroch M."/>
            <person name="Levis C."/>
            <person name="Mauceli E."/>
            <person name="Neuveglise C."/>
            <person name="Oeser B."/>
            <person name="Pearson M."/>
            <person name="Poulain J."/>
            <person name="Poussereau N."/>
            <person name="Quesneville H."/>
            <person name="Rascle C."/>
            <person name="Schumacher J."/>
            <person name="Segurens B."/>
            <person name="Sexton A."/>
            <person name="Silva E."/>
            <person name="Sirven C."/>
            <person name="Soanes D.M."/>
            <person name="Talbot N.J."/>
            <person name="Templeton M."/>
            <person name="Yandava C."/>
            <person name="Yarden O."/>
            <person name="Zeng Q."/>
            <person name="Rollins J.A."/>
            <person name="Lebrun M.H."/>
            <person name="Dickman M."/>
        </authorList>
    </citation>
    <scope>NUCLEOTIDE SEQUENCE [LARGE SCALE GENOMIC DNA]</scope>
    <source>
        <strain evidence="2">T4</strain>
    </source>
</reference>
<accession>G2XTT7</accession>
<dbReference type="EMBL" id="FQ790267">
    <property type="protein sequence ID" value="CCD43907.1"/>
    <property type="molecule type" value="Genomic_DNA"/>
</dbReference>
<sequence>MHIDSAFRKTYPCAAILHLVWKQHGHVKMPPAFAIGGDSSIASATV</sequence>
<name>G2XTT7_BOTF4</name>
<evidence type="ECO:0000313" key="1">
    <source>
        <dbReference type="EMBL" id="CCD43907.1"/>
    </source>
</evidence>
<gene>
    <name evidence="1" type="ORF">BofuT4_uP061170.1</name>
</gene>
<dbReference type="HOGENOM" id="CLU_3191207_0_0_1"/>
<dbReference type="AlphaFoldDB" id="G2XTT7"/>
<dbReference type="InParanoid" id="G2XTT7"/>
<evidence type="ECO:0000313" key="2">
    <source>
        <dbReference type="Proteomes" id="UP000008177"/>
    </source>
</evidence>
<proteinExistence type="predicted"/>
<protein>
    <submittedName>
        <fullName evidence="1">Uncharacterized protein</fullName>
    </submittedName>
</protein>
<organism evidence="1 2">
    <name type="scientific">Botryotinia fuckeliana (strain T4)</name>
    <name type="common">Noble rot fungus</name>
    <name type="synonym">Botrytis cinerea</name>
    <dbReference type="NCBI Taxonomy" id="999810"/>
    <lineage>
        <taxon>Eukaryota</taxon>
        <taxon>Fungi</taxon>
        <taxon>Dikarya</taxon>
        <taxon>Ascomycota</taxon>
        <taxon>Pezizomycotina</taxon>
        <taxon>Leotiomycetes</taxon>
        <taxon>Helotiales</taxon>
        <taxon>Sclerotiniaceae</taxon>
        <taxon>Botrytis</taxon>
    </lineage>
</organism>